<reference evidence="16 17" key="1">
    <citation type="submission" date="2019-07" db="EMBL/GenBank/DDBJ databases">
        <title>Insights of Desulfuromonas acetexigens electromicrobiology.</title>
        <authorList>
            <person name="Katuri K."/>
            <person name="Sapireddy V."/>
            <person name="Shaw D.R."/>
            <person name="Saikaly P."/>
        </authorList>
    </citation>
    <scope>NUCLEOTIDE SEQUENCE [LARGE SCALE GENOMIC DNA]</scope>
    <source>
        <strain evidence="16 17">2873</strain>
    </source>
</reference>
<dbReference type="Proteomes" id="UP000317155">
    <property type="component" value="Unassembled WGS sequence"/>
</dbReference>
<dbReference type="PANTHER" id="PTHR22976">
    <property type="entry name" value="BIOTIN SYNTHASE"/>
    <property type="match status" value="1"/>
</dbReference>
<feature type="binding site" evidence="13 14">
    <location>
        <position position="273"/>
    </location>
    <ligand>
        <name>[2Fe-2S] cluster</name>
        <dbReference type="ChEBI" id="CHEBI:190135"/>
    </ligand>
</feature>
<dbReference type="InterPro" id="IPR058240">
    <property type="entry name" value="rSAM_sf"/>
</dbReference>
<feature type="binding site" evidence="13 14">
    <location>
        <position position="70"/>
    </location>
    <ligand>
        <name>[4Fe-4S] cluster</name>
        <dbReference type="ChEBI" id="CHEBI:49883"/>
        <note>4Fe-4S-S-AdoMet</note>
    </ligand>
</feature>
<protein>
    <recommendedName>
        <fullName evidence="3 13">Biotin synthase</fullName>
        <ecNumber evidence="3 13">2.8.1.6</ecNumber>
    </recommendedName>
</protein>
<evidence type="ECO:0000256" key="9">
    <source>
        <dbReference type="ARBA" id="ARBA00022756"/>
    </source>
</evidence>
<dbReference type="NCBIfam" id="TIGR00433">
    <property type="entry name" value="bioB"/>
    <property type="match status" value="1"/>
</dbReference>
<proteinExistence type="inferred from homology"/>
<dbReference type="GO" id="GO:0005506">
    <property type="term" value="F:iron ion binding"/>
    <property type="evidence" value="ECO:0007669"/>
    <property type="project" value="UniProtKB-UniRule"/>
</dbReference>
<dbReference type="GO" id="GO:0051537">
    <property type="term" value="F:2 iron, 2 sulfur cluster binding"/>
    <property type="evidence" value="ECO:0007669"/>
    <property type="project" value="UniProtKB-KW"/>
</dbReference>
<evidence type="ECO:0000259" key="15">
    <source>
        <dbReference type="PROSITE" id="PS51918"/>
    </source>
</evidence>
<dbReference type="AlphaFoldDB" id="A0A550JL08"/>
<dbReference type="EMBL" id="VJVV01000001">
    <property type="protein sequence ID" value="TRO83901.1"/>
    <property type="molecule type" value="Genomic_DNA"/>
</dbReference>
<dbReference type="InterPro" id="IPR024177">
    <property type="entry name" value="Biotin_synthase"/>
</dbReference>
<dbReference type="PROSITE" id="PS51918">
    <property type="entry name" value="RADICAL_SAM"/>
    <property type="match status" value="1"/>
</dbReference>
<comment type="similarity">
    <text evidence="2 13">Belongs to the radical SAM superfamily. Biotin synthase family.</text>
</comment>
<dbReference type="SFLD" id="SFLDS00029">
    <property type="entry name" value="Radical_SAM"/>
    <property type="match status" value="1"/>
</dbReference>
<dbReference type="SMART" id="SM00729">
    <property type="entry name" value="Elp3"/>
    <property type="match status" value="1"/>
</dbReference>
<sequence>MEPSHRKILDKALREETLTREEALGILTAQGANLGFILAGAQLLREHNFGNKVHSCAIVNAKSGRCAENCAFCAQSSHHQTEAPVYPLKSSREIVAEARKADAVGAHCFGIVTSGSRVTPGREFDELLATIREIRATTAIHPSASLGILDKETATALSEAGCVTYHHNLETARSFFPQICTTHDYEEDIATVRVAKAAGLRVCCGGILGLGETPEQRLELALTLRELEVDSVPLNFLNPIAGTPLAGSSFLTPLDCLRAIALFRYLLPKTSLRVCGGREHNLRDLQSWIFMAGADGVMIGNYLTTSGRKLEDDLRMFRDLEMEFDERDTN</sequence>
<dbReference type="GO" id="GO:0009102">
    <property type="term" value="P:biotin biosynthetic process"/>
    <property type="evidence" value="ECO:0007669"/>
    <property type="project" value="UniProtKB-UniRule"/>
</dbReference>
<dbReference type="InterPro" id="IPR007197">
    <property type="entry name" value="rSAM"/>
</dbReference>
<dbReference type="Gene3D" id="3.20.20.70">
    <property type="entry name" value="Aldolase class I"/>
    <property type="match status" value="1"/>
</dbReference>
<dbReference type="GO" id="GO:0051539">
    <property type="term" value="F:4 iron, 4 sulfur cluster binding"/>
    <property type="evidence" value="ECO:0007669"/>
    <property type="project" value="UniProtKB-KW"/>
</dbReference>
<dbReference type="InterPro" id="IPR010722">
    <property type="entry name" value="BATS_dom"/>
</dbReference>
<dbReference type="PANTHER" id="PTHR22976:SF2">
    <property type="entry name" value="BIOTIN SYNTHASE, MITOCHONDRIAL"/>
    <property type="match status" value="1"/>
</dbReference>
<dbReference type="EC" id="2.8.1.6" evidence="3 13"/>
<dbReference type="GO" id="GO:0004076">
    <property type="term" value="F:biotin synthase activity"/>
    <property type="evidence" value="ECO:0007669"/>
    <property type="project" value="UniProtKB-UniRule"/>
</dbReference>
<evidence type="ECO:0000256" key="1">
    <source>
        <dbReference type="ARBA" id="ARBA00004942"/>
    </source>
</evidence>
<dbReference type="InterPro" id="IPR013785">
    <property type="entry name" value="Aldolase_TIM"/>
</dbReference>
<comment type="cofactor">
    <cofactor evidence="13 14">
        <name>[4Fe-4S] cluster</name>
        <dbReference type="ChEBI" id="CHEBI:49883"/>
    </cofactor>
    <text evidence="13 14">Binds 1 [4Fe-4S] cluster. The cluster is coordinated with 3 cysteines and an exchangeable S-adenosyl-L-methionine.</text>
</comment>
<comment type="pathway">
    <text evidence="1 13">Cofactor biosynthesis; biotin biosynthesis; biotin from 7,8-diaminononanoate: step 2/2.</text>
</comment>
<dbReference type="SFLD" id="SFLDG01060">
    <property type="entry name" value="BATS_domain_containing"/>
    <property type="match status" value="1"/>
</dbReference>
<dbReference type="Pfam" id="PF06968">
    <property type="entry name" value="BATS"/>
    <property type="match status" value="1"/>
</dbReference>
<evidence type="ECO:0000256" key="4">
    <source>
        <dbReference type="ARBA" id="ARBA00022485"/>
    </source>
</evidence>
<gene>
    <name evidence="13 16" type="primary">bioB</name>
    <name evidence="16" type="ORF">FL622_01590</name>
</gene>
<dbReference type="SUPFAM" id="SSF102114">
    <property type="entry name" value="Radical SAM enzymes"/>
    <property type="match status" value="1"/>
</dbReference>
<organism evidence="16 17">
    <name type="scientific">Trichloromonas acetexigens</name>
    <dbReference type="NCBI Taxonomy" id="38815"/>
    <lineage>
        <taxon>Bacteria</taxon>
        <taxon>Pseudomonadati</taxon>
        <taxon>Thermodesulfobacteriota</taxon>
        <taxon>Desulfuromonadia</taxon>
        <taxon>Desulfuromonadales</taxon>
        <taxon>Trichloromonadaceae</taxon>
        <taxon>Trichloromonas</taxon>
    </lineage>
</organism>
<name>A0A550JL08_9BACT</name>
<keyword evidence="6 13" id="KW-0949">S-adenosyl-L-methionine</keyword>
<accession>A0A550JL08</accession>
<evidence type="ECO:0000256" key="2">
    <source>
        <dbReference type="ARBA" id="ARBA00010765"/>
    </source>
</evidence>
<comment type="function">
    <text evidence="13">Catalyzes the conversion of dethiobiotin (DTB) to biotin by the insertion of a sulfur atom into dethiobiotin via a radical-based mechanism.</text>
</comment>
<evidence type="ECO:0000256" key="3">
    <source>
        <dbReference type="ARBA" id="ARBA00012236"/>
    </source>
</evidence>
<dbReference type="SMART" id="SM00876">
    <property type="entry name" value="BATS"/>
    <property type="match status" value="1"/>
</dbReference>
<evidence type="ECO:0000256" key="10">
    <source>
        <dbReference type="ARBA" id="ARBA00023004"/>
    </source>
</evidence>
<evidence type="ECO:0000256" key="6">
    <source>
        <dbReference type="ARBA" id="ARBA00022691"/>
    </source>
</evidence>
<feature type="domain" description="Radical SAM core" evidence="15">
    <location>
        <begin position="48"/>
        <end position="278"/>
    </location>
</feature>
<feature type="binding site" evidence="13 14">
    <location>
        <position position="73"/>
    </location>
    <ligand>
        <name>[4Fe-4S] cluster</name>
        <dbReference type="ChEBI" id="CHEBI:49883"/>
        <note>4Fe-4S-S-AdoMet</note>
    </ligand>
</feature>
<evidence type="ECO:0000313" key="17">
    <source>
        <dbReference type="Proteomes" id="UP000317155"/>
    </source>
</evidence>
<keyword evidence="7 13" id="KW-0001">2Fe-2S</keyword>
<dbReference type="PIRSF" id="PIRSF001619">
    <property type="entry name" value="Biotin_synth"/>
    <property type="match status" value="1"/>
</dbReference>
<dbReference type="OrthoDB" id="9786826at2"/>
<evidence type="ECO:0000256" key="5">
    <source>
        <dbReference type="ARBA" id="ARBA00022679"/>
    </source>
</evidence>
<comment type="caution">
    <text evidence="16">The sequence shown here is derived from an EMBL/GenBank/DDBJ whole genome shotgun (WGS) entry which is preliminary data.</text>
</comment>
<dbReference type="InterPro" id="IPR006638">
    <property type="entry name" value="Elp3/MiaA/NifB-like_rSAM"/>
</dbReference>
<dbReference type="InterPro" id="IPR002684">
    <property type="entry name" value="Biotin_synth/BioAB"/>
</dbReference>
<comment type="caution">
    <text evidence="13">Lacks conserved residue(s) required for the propagation of feature annotation.</text>
</comment>
<feature type="binding site" evidence="13 14">
    <location>
        <position position="143"/>
    </location>
    <ligand>
        <name>[2Fe-2S] cluster</name>
        <dbReference type="ChEBI" id="CHEBI:190135"/>
    </ligand>
</feature>
<keyword evidence="10 13" id="KW-0408">Iron</keyword>
<evidence type="ECO:0000256" key="13">
    <source>
        <dbReference type="HAMAP-Rule" id="MF_01694"/>
    </source>
</evidence>
<evidence type="ECO:0000256" key="7">
    <source>
        <dbReference type="ARBA" id="ARBA00022714"/>
    </source>
</evidence>
<keyword evidence="4 13" id="KW-0004">4Fe-4S</keyword>
<dbReference type="HAMAP" id="MF_01694">
    <property type="entry name" value="BioB"/>
    <property type="match status" value="1"/>
</dbReference>
<feature type="binding site" evidence="13 14">
    <location>
        <position position="66"/>
    </location>
    <ligand>
        <name>[4Fe-4S] cluster</name>
        <dbReference type="ChEBI" id="CHEBI:49883"/>
        <note>4Fe-4S-S-AdoMet</note>
    </ligand>
</feature>
<comment type="cofactor">
    <cofactor evidence="13">
        <name>[2Fe-2S] cluster</name>
        <dbReference type="ChEBI" id="CHEBI:190135"/>
    </cofactor>
    <text evidence="13">Binds 1 [2Fe-2S] cluster. The cluster is coordinated with 3 cysteines and 1 arginine.</text>
</comment>
<keyword evidence="9 13" id="KW-0093">Biotin biosynthesis</keyword>
<comment type="subunit">
    <text evidence="13">Homodimer.</text>
</comment>
<comment type="cofactor">
    <cofactor evidence="14">
        <name>[2Fe-2S] cluster</name>
        <dbReference type="ChEBI" id="CHEBI:190135"/>
    </cofactor>
    <text evidence="14">Binds 1 [2Fe-2S] cluster. The cluster is coordinated with 3 cysteines and 1 arginine.</text>
</comment>
<dbReference type="SFLD" id="SFLDG01278">
    <property type="entry name" value="biotin_synthase_like"/>
    <property type="match status" value="1"/>
</dbReference>
<evidence type="ECO:0000313" key="16">
    <source>
        <dbReference type="EMBL" id="TRO83901.1"/>
    </source>
</evidence>
<dbReference type="RefSeq" id="WP_092052771.1">
    <property type="nucleotide sequence ID" value="NZ_FOJJ01000001.1"/>
</dbReference>
<evidence type="ECO:0000256" key="12">
    <source>
        <dbReference type="ARBA" id="ARBA00051157"/>
    </source>
</evidence>
<comment type="catalytic activity">
    <reaction evidence="12 13">
        <text>(4R,5S)-dethiobiotin + (sulfur carrier)-SH + 2 reduced [2Fe-2S]-[ferredoxin] + 2 S-adenosyl-L-methionine = (sulfur carrier)-H + biotin + 2 5'-deoxyadenosine + 2 L-methionine + 2 oxidized [2Fe-2S]-[ferredoxin]</text>
        <dbReference type="Rhea" id="RHEA:22060"/>
        <dbReference type="Rhea" id="RHEA-COMP:10000"/>
        <dbReference type="Rhea" id="RHEA-COMP:10001"/>
        <dbReference type="Rhea" id="RHEA-COMP:14737"/>
        <dbReference type="Rhea" id="RHEA-COMP:14739"/>
        <dbReference type="ChEBI" id="CHEBI:17319"/>
        <dbReference type="ChEBI" id="CHEBI:29917"/>
        <dbReference type="ChEBI" id="CHEBI:33737"/>
        <dbReference type="ChEBI" id="CHEBI:33738"/>
        <dbReference type="ChEBI" id="CHEBI:57586"/>
        <dbReference type="ChEBI" id="CHEBI:57844"/>
        <dbReference type="ChEBI" id="CHEBI:59789"/>
        <dbReference type="ChEBI" id="CHEBI:64428"/>
        <dbReference type="ChEBI" id="CHEBI:149473"/>
        <dbReference type="EC" id="2.8.1.6"/>
    </reaction>
</comment>
<evidence type="ECO:0000256" key="14">
    <source>
        <dbReference type="PIRSR" id="PIRSR001619-1"/>
    </source>
</evidence>
<evidence type="ECO:0000256" key="8">
    <source>
        <dbReference type="ARBA" id="ARBA00022723"/>
    </source>
</evidence>
<evidence type="ECO:0000256" key="11">
    <source>
        <dbReference type="ARBA" id="ARBA00023014"/>
    </source>
</evidence>
<keyword evidence="11 13" id="KW-0411">Iron-sulfur</keyword>
<feature type="binding site" evidence="13 14">
    <location>
        <position position="203"/>
    </location>
    <ligand>
        <name>[2Fe-2S] cluster</name>
        <dbReference type="ChEBI" id="CHEBI:190135"/>
    </ligand>
</feature>
<keyword evidence="5 13" id="KW-0808">Transferase</keyword>
<keyword evidence="17" id="KW-1185">Reference proteome</keyword>
<dbReference type="Pfam" id="PF04055">
    <property type="entry name" value="Radical_SAM"/>
    <property type="match status" value="1"/>
</dbReference>
<dbReference type="UniPathway" id="UPA00078">
    <property type="reaction ID" value="UER00162"/>
</dbReference>
<keyword evidence="8 13" id="KW-0479">Metal-binding</keyword>
<dbReference type="CDD" id="cd01335">
    <property type="entry name" value="Radical_SAM"/>
    <property type="match status" value="1"/>
</dbReference>